<dbReference type="SUPFAM" id="SSF53474">
    <property type="entry name" value="alpha/beta-Hydrolases"/>
    <property type="match status" value="1"/>
</dbReference>
<keyword evidence="1" id="KW-0472">Membrane</keyword>
<protein>
    <recommendedName>
        <fullName evidence="2">Serine aminopeptidase S33 domain-containing protein</fullName>
    </recommendedName>
</protein>
<gene>
    <name evidence="3" type="ORF">C8D99_12027</name>
</gene>
<feature type="domain" description="Serine aminopeptidase S33" evidence="2">
    <location>
        <begin position="68"/>
        <end position="175"/>
    </location>
</feature>
<organism evidence="3 4">
    <name type="scientific">Aminivibrio pyruvatiphilus</name>
    <dbReference type="NCBI Taxonomy" id="1005740"/>
    <lineage>
        <taxon>Bacteria</taxon>
        <taxon>Thermotogati</taxon>
        <taxon>Synergistota</taxon>
        <taxon>Synergistia</taxon>
        <taxon>Synergistales</taxon>
        <taxon>Aminobacteriaceae</taxon>
        <taxon>Aminivibrio</taxon>
    </lineage>
</organism>
<evidence type="ECO:0000313" key="3">
    <source>
        <dbReference type="EMBL" id="TDY55946.1"/>
    </source>
</evidence>
<dbReference type="Pfam" id="PF12146">
    <property type="entry name" value="Hydrolase_4"/>
    <property type="match status" value="1"/>
</dbReference>
<dbReference type="Proteomes" id="UP000295066">
    <property type="component" value="Unassembled WGS sequence"/>
</dbReference>
<evidence type="ECO:0000313" key="4">
    <source>
        <dbReference type="Proteomes" id="UP000295066"/>
    </source>
</evidence>
<dbReference type="RefSeq" id="WP_133958796.1">
    <property type="nucleotide sequence ID" value="NZ_SORI01000020.1"/>
</dbReference>
<feature type="transmembrane region" description="Helical" evidence="1">
    <location>
        <begin position="6"/>
        <end position="30"/>
    </location>
</feature>
<dbReference type="InterPro" id="IPR029058">
    <property type="entry name" value="AB_hydrolase_fold"/>
</dbReference>
<comment type="caution">
    <text evidence="3">The sequence shown here is derived from an EMBL/GenBank/DDBJ whole genome shotgun (WGS) entry which is preliminary data.</text>
</comment>
<keyword evidence="4" id="KW-1185">Reference proteome</keyword>
<dbReference type="PANTHER" id="PTHR12277">
    <property type="entry name" value="ALPHA/BETA HYDROLASE DOMAIN-CONTAINING PROTEIN"/>
    <property type="match status" value="1"/>
</dbReference>
<dbReference type="AlphaFoldDB" id="A0A4R8M440"/>
<dbReference type="OrthoDB" id="9777090at2"/>
<evidence type="ECO:0000259" key="2">
    <source>
        <dbReference type="Pfam" id="PF12146"/>
    </source>
</evidence>
<keyword evidence="1" id="KW-0812">Transmembrane</keyword>
<reference evidence="3 4" key="1">
    <citation type="submission" date="2019-03" db="EMBL/GenBank/DDBJ databases">
        <title>Genomic Encyclopedia of Type Strains, Phase IV (KMG-IV): sequencing the most valuable type-strain genomes for metagenomic binning, comparative biology and taxonomic classification.</title>
        <authorList>
            <person name="Goeker M."/>
        </authorList>
    </citation>
    <scope>NUCLEOTIDE SEQUENCE [LARGE SCALE GENOMIC DNA]</scope>
    <source>
        <strain evidence="3 4">DSM 25964</strain>
    </source>
</reference>
<dbReference type="EMBL" id="SORI01000020">
    <property type="protein sequence ID" value="TDY55946.1"/>
    <property type="molecule type" value="Genomic_DNA"/>
</dbReference>
<keyword evidence="1" id="KW-1133">Transmembrane helix</keyword>
<dbReference type="Gene3D" id="3.40.50.1820">
    <property type="entry name" value="alpha/beta hydrolase"/>
    <property type="match status" value="1"/>
</dbReference>
<evidence type="ECO:0000256" key="1">
    <source>
        <dbReference type="SAM" id="Phobius"/>
    </source>
</evidence>
<proteinExistence type="predicted"/>
<name>A0A4R8M440_9BACT</name>
<dbReference type="InterPro" id="IPR022742">
    <property type="entry name" value="Hydrolase_4"/>
</dbReference>
<accession>A0A4R8M440</accession>
<dbReference type="PANTHER" id="PTHR12277:SF81">
    <property type="entry name" value="PROTEIN ABHD13"/>
    <property type="match status" value="1"/>
</dbReference>
<sequence>MRMRFLVYLAAGYVCLVLAAYIFAGSLIFFPRRELDGNPSERGLPFEDVSFRAGDGTSLHGWFLPGKGRGTVLFCHGNAGNISHRMDSLEIFHRLGLSVFIFDYRGYGKSEGKPTEEGVYSDAEGAWRYLAEDRKIPPGEIVIFGRSLGGAVAAQAAERFRPAGLILESTFTSLADAGRHHYFFLPVGLIVGDAFNTLGRMKNISCPVLVAASPDDEIIPGEHGRILYGAAREPKMFLPLKGDHNWGFIYTGRAYSDGLERFFSSLFGDGKGKNEVE</sequence>